<reference evidence="2" key="1">
    <citation type="journal article" date="2022" name="Mol. Ecol. Resour.">
        <title>The genomes of chicory, endive, great burdock and yacon provide insights into Asteraceae palaeo-polyploidization history and plant inulin production.</title>
        <authorList>
            <person name="Fan W."/>
            <person name="Wang S."/>
            <person name="Wang H."/>
            <person name="Wang A."/>
            <person name="Jiang F."/>
            <person name="Liu H."/>
            <person name="Zhao H."/>
            <person name="Xu D."/>
            <person name="Zhang Y."/>
        </authorList>
    </citation>
    <scope>NUCLEOTIDE SEQUENCE [LARGE SCALE GENOMIC DNA]</scope>
    <source>
        <strain evidence="2">cv. Yunnan</strain>
    </source>
</reference>
<dbReference type="Proteomes" id="UP001056120">
    <property type="component" value="Linkage Group LG01"/>
</dbReference>
<organism evidence="1 2">
    <name type="scientific">Smallanthus sonchifolius</name>
    <dbReference type="NCBI Taxonomy" id="185202"/>
    <lineage>
        <taxon>Eukaryota</taxon>
        <taxon>Viridiplantae</taxon>
        <taxon>Streptophyta</taxon>
        <taxon>Embryophyta</taxon>
        <taxon>Tracheophyta</taxon>
        <taxon>Spermatophyta</taxon>
        <taxon>Magnoliopsida</taxon>
        <taxon>eudicotyledons</taxon>
        <taxon>Gunneridae</taxon>
        <taxon>Pentapetalae</taxon>
        <taxon>asterids</taxon>
        <taxon>campanulids</taxon>
        <taxon>Asterales</taxon>
        <taxon>Asteraceae</taxon>
        <taxon>Asteroideae</taxon>
        <taxon>Heliantheae alliance</taxon>
        <taxon>Millerieae</taxon>
        <taxon>Smallanthus</taxon>
    </lineage>
</organism>
<accession>A0ACB9K1P3</accession>
<gene>
    <name evidence="1" type="ORF">L1987_00244</name>
</gene>
<evidence type="ECO:0000313" key="1">
    <source>
        <dbReference type="EMBL" id="KAI3826199.1"/>
    </source>
</evidence>
<proteinExistence type="predicted"/>
<protein>
    <submittedName>
        <fullName evidence="1">Uncharacterized protein</fullName>
    </submittedName>
</protein>
<comment type="caution">
    <text evidence="1">The sequence shown here is derived from an EMBL/GenBank/DDBJ whole genome shotgun (WGS) entry which is preliminary data.</text>
</comment>
<name>A0ACB9K1P3_9ASTR</name>
<evidence type="ECO:0000313" key="2">
    <source>
        <dbReference type="Proteomes" id="UP001056120"/>
    </source>
</evidence>
<keyword evidence="2" id="KW-1185">Reference proteome</keyword>
<reference evidence="1 2" key="2">
    <citation type="journal article" date="2022" name="Mol. Ecol. Resour.">
        <title>The genomes of chicory, endive, great burdock and yacon provide insights into Asteraceae paleo-polyploidization history and plant inulin production.</title>
        <authorList>
            <person name="Fan W."/>
            <person name="Wang S."/>
            <person name="Wang H."/>
            <person name="Wang A."/>
            <person name="Jiang F."/>
            <person name="Liu H."/>
            <person name="Zhao H."/>
            <person name="Xu D."/>
            <person name="Zhang Y."/>
        </authorList>
    </citation>
    <scope>NUCLEOTIDE SEQUENCE [LARGE SCALE GENOMIC DNA]</scope>
    <source>
        <strain evidence="2">cv. Yunnan</strain>
        <tissue evidence="1">Leaves</tissue>
    </source>
</reference>
<dbReference type="EMBL" id="CM042018">
    <property type="protein sequence ID" value="KAI3826199.1"/>
    <property type="molecule type" value="Genomic_DNA"/>
</dbReference>
<sequence length="77" mass="8805">MLILTKAFDVCEKKTMNKRHMRPTTMSSLSVFSHPLPVGQNINTRIFSQYNLTQTLINEALETFPVILPFSSFTSKL</sequence>